<dbReference type="EMBL" id="LT598485">
    <property type="protein sequence ID" value="SCW00369.1"/>
    <property type="molecule type" value="Genomic_DNA"/>
</dbReference>
<dbReference type="Proteomes" id="UP000190831">
    <property type="component" value="Chromosome C"/>
</dbReference>
<organism evidence="1 2">
    <name type="scientific">Lachancea fermentati</name>
    <name type="common">Zygosaccharomyces fermentati</name>
    <dbReference type="NCBI Taxonomy" id="4955"/>
    <lineage>
        <taxon>Eukaryota</taxon>
        <taxon>Fungi</taxon>
        <taxon>Dikarya</taxon>
        <taxon>Ascomycota</taxon>
        <taxon>Saccharomycotina</taxon>
        <taxon>Saccharomycetes</taxon>
        <taxon>Saccharomycetales</taxon>
        <taxon>Saccharomycetaceae</taxon>
        <taxon>Lachancea</taxon>
    </lineage>
</organism>
<evidence type="ECO:0000313" key="2">
    <source>
        <dbReference type="Proteomes" id="UP000190831"/>
    </source>
</evidence>
<proteinExistence type="predicted"/>
<sequence>MSVVARKKEWLLCYTDKRLVLFKDDEIFLEWEAQPCKTYRCHIADDEMKVVGSRRNTITCDYINLKEGKIDRRERLLEVNFEITNFEVIFCLGWLLCCDNVSGALHMFDSMRGQYKGLLRLNSTQDDIYVCGNNRFQVFCNNFNYDTLTGQVCLNTYEIVKNEISLASSAALDSGFTEFCVVHDKRFTHFAVVSTCQYEKLLHLQLFLPNASVPFYEHAFLDGDVRFLGFLEPFSVLLASTVREKLRLELFNILDGHVTNSIRVCPSNVMSFDRLSSNGDVISANFSPMTISSGPEVHILHAGNTNQETVHFTMAHSSCILYTWQPKNHGKLRPLRLPGSPIALTEGADSVVFVPERAPSLCCARLPRMDQPHDLASQGSNDTTIHETG</sequence>
<name>A0A1G4M919_LACFM</name>
<accession>A0A1G4M919</accession>
<evidence type="ECO:0000313" key="1">
    <source>
        <dbReference type="EMBL" id="SCW00369.1"/>
    </source>
</evidence>
<protein>
    <submittedName>
        <fullName evidence="1">LAFE_0C02674g1_1</fullName>
    </submittedName>
</protein>
<reference evidence="1 2" key="1">
    <citation type="submission" date="2016-03" db="EMBL/GenBank/DDBJ databases">
        <authorList>
            <person name="Devillers H."/>
        </authorList>
    </citation>
    <scope>NUCLEOTIDE SEQUENCE [LARGE SCALE GENOMIC DNA]</scope>
    <source>
        <strain evidence="1">CBS 6772</strain>
    </source>
</reference>
<gene>
    <name evidence="1" type="ORF">LAFE_0C02674G</name>
</gene>
<dbReference type="OrthoDB" id="4036494at2759"/>
<keyword evidence="2" id="KW-1185">Reference proteome</keyword>
<dbReference type="AlphaFoldDB" id="A0A1G4M919"/>
<dbReference type="OMA" id="CHIADDE"/>